<dbReference type="Pfam" id="PF00486">
    <property type="entry name" value="Trans_reg_C"/>
    <property type="match status" value="1"/>
</dbReference>
<dbReference type="Gene3D" id="3.40.50.2300">
    <property type="match status" value="1"/>
</dbReference>
<feature type="domain" description="Response regulatory" evidence="6">
    <location>
        <begin position="2"/>
        <end position="116"/>
    </location>
</feature>
<organism evidence="8 9">
    <name type="scientific">Rhodoferax ferrireducens</name>
    <dbReference type="NCBI Taxonomy" id="192843"/>
    <lineage>
        <taxon>Bacteria</taxon>
        <taxon>Pseudomonadati</taxon>
        <taxon>Pseudomonadota</taxon>
        <taxon>Betaproteobacteria</taxon>
        <taxon>Burkholderiales</taxon>
        <taxon>Comamonadaceae</taxon>
        <taxon>Rhodoferax</taxon>
    </lineage>
</organism>
<dbReference type="SUPFAM" id="SSF52172">
    <property type="entry name" value="CheY-like"/>
    <property type="match status" value="1"/>
</dbReference>
<dbReference type="PANTHER" id="PTHR48111:SF67">
    <property type="entry name" value="TRANSCRIPTIONAL REGULATORY PROTEIN TCTD"/>
    <property type="match status" value="1"/>
</dbReference>
<dbReference type="InterPro" id="IPR011006">
    <property type="entry name" value="CheY-like_superfamily"/>
</dbReference>
<comment type="caution">
    <text evidence="8">The sequence shown here is derived from an EMBL/GenBank/DDBJ whole genome shotgun (WGS) entry which is preliminary data.</text>
</comment>
<protein>
    <submittedName>
        <fullName evidence="8">Two-component system response regulator TctD</fullName>
    </submittedName>
</protein>
<proteinExistence type="predicted"/>
<evidence type="ECO:0000259" key="6">
    <source>
        <dbReference type="PROSITE" id="PS50110"/>
    </source>
</evidence>
<accession>A0ABU2CDR5</accession>
<feature type="DNA-binding region" description="OmpR/PhoB-type" evidence="5">
    <location>
        <begin position="122"/>
        <end position="218"/>
    </location>
</feature>
<dbReference type="CDD" id="cd17624">
    <property type="entry name" value="REC_OmpR_PmrA-like"/>
    <property type="match status" value="1"/>
</dbReference>
<evidence type="ECO:0000256" key="5">
    <source>
        <dbReference type="PROSITE-ProRule" id="PRU01091"/>
    </source>
</evidence>
<evidence type="ECO:0000313" key="9">
    <source>
        <dbReference type="Proteomes" id="UP001180487"/>
    </source>
</evidence>
<dbReference type="Pfam" id="PF00072">
    <property type="entry name" value="Response_reg"/>
    <property type="match status" value="1"/>
</dbReference>
<dbReference type="Gene3D" id="1.10.10.10">
    <property type="entry name" value="Winged helix-like DNA-binding domain superfamily/Winged helix DNA-binding domain"/>
    <property type="match status" value="1"/>
</dbReference>
<keyword evidence="9" id="KW-1185">Reference proteome</keyword>
<dbReference type="CDD" id="cd00383">
    <property type="entry name" value="trans_reg_C"/>
    <property type="match status" value="1"/>
</dbReference>
<dbReference type="SMART" id="SM00448">
    <property type="entry name" value="REC"/>
    <property type="match status" value="1"/>
</dbReference>
<keyword evidence="3" id="KW-0804">Transcription</keyword>
<dbReference type="EMBL" id="JAVDXT010000004">
    <property type="protein sequence ID" value="MDR7379480.1"/>
    <property type="molecule type" value="Genomic_DNA"/>
</dbReference>
<evidence type="ECO:0000256" key="1">
    <source>
        <dbReference type="ARBA" id="ARBA00023015"/>
    </source>
</evidence>
<keyword evidence="4" id="KW-0597">Phosphoprotein</keyword>
<dbReference type="InterPro" id="IPR036388">
    <property type="entry name" value="WH-like_DNA-bd_sf"/>
</dbReference>
<dbReference type="SMART" id="SM00862">
    <property type="entry name" value="Trans_reg_C"/>
    <property type="match status" value="1"/>
</dbReference>
<keyword evidence="1" id="KW-0805">Transcription regulation</keyword>
<name>A0ABU2CDR5_9BURK</name>
<sequence>MNILLVEDDLNLVDALSRMLVARGFQVVCCADGLEALVMLRQRQFDAALLDLTLPGLDGLEVLQRLRDEGSRLPVLVMTARTAVEDRVLGLNSGADDYLSKPFDVEELVARLKALVRRSLGVEDFRCGALRLDLDKGRVFRGALPLEMPGRELALLKALMLHPGQAVAKEDLHQTVFGDEGQAGSDAIEVLVHRLRKRIQGSGASLVTLRGVGYYLMDDALADKQDAP</sequence>
<keyword evidence="2 5" id="KW-0238">DNA-binding</keyword>
<evidence type="ECO:0000256" key="3">
    <source>
        <dbReference type="ARBA" id="ARBA00023163"/>
    </source>
</evidence>
<evidence type="ECO:0000256" key="2">
    <source>
        <dbReference type="ARBA" id="ARBA00023125"/>
    </source>
</evidence>
<reference evidence="8 9" key="1">
    <citation type="submission" date="2023-07" db="EMBL/GenBank/DDBJ databases">
        <title>Sorghum-associated microbial communities from plants grown in Nebraska, USA.</title>
        <authorList>
            <person name="Schachtman D."/>
        </authorList>
    </citation>
    <scope>NUCLEOTIDE SEQUENCE [LARGE SCALE GENOMIC DNA]</scope>
    <source>
        <strain evidence="8 9">BE313</strain>
    </source>
</reference>
<dbReference type="InterPro" id="IPR039420">
    <property type="entry name" value="WalR-like"/>
</dbReference>
<dbReference type="PANTHER" id="PTHR48111">
    <property type="entry name" value="REGULATOR OF RPOS"/>
    <property type="match status" value="1"/>
</dbReference>
<dbReference type="PROSITE" id="PS50110">
    <property type="entry name" value="RESPONSE_REGULATORY"/>
    <property type="match status" value="1"/>
</dbReference>
<feature type="modified residue" description="4-aspartylphosphate" evidence="4">
    <location>
        <position position="51"/>
    </location>
</feature>
<dbReference type="InterPro" id="IPR001867">
    <property type="entry name" value="OmpR/PhoB-type_DNA-bd"/>
</dbReference>
<evidence type="ECO:0000313" key="8">
    <source>
        <dbReference type="EMBL" id="MDR7379480.1"/>
    </source>
</evidence>
<dbReference type="RefSeq" id="WP_310376146.1">
    <property type="nucleotide sequence ID" value="NZ_JAVDXT010000004.1"/>
</dbReference>
<evidence type="ECO:0000259" key="7">
    <source>
        <dbReference type="PROSITE" id="PS51755"/>
    </source>
</evidence>
<gene>
    <name evidence="8" type="ORF">J2X19_004174</name>
</gene>
<dbReference type="Proteomes" id="UP001180487">
    <property type="component" value="Unassembled WGS sequence"/>
</dbReference>
<dbReference type="Gene3D" id="6.10.250.690">
    <property type="match status" value="1"/>
</dbReference>
<dbReference type="InterPro" id="IPR001789">
    <property type="entry name" value="Sig_transdc_resp-reg_receiver"/>
</dbReference>
<feature type="domain" description="OmpR/PhoB-type" evidence="7">
    <location>
        <begin position="122"/>
        <end position="218"/>
    </location>
</feature>
<evidence type="ECO:0000256" key="4">
    <source>
        <dbReference type="PROSITE-ProRule" id="PRU00169"/>
    </source>
</evidence>
<dbReference type="PROSITE" id="PS51755">
    <property type="entry name" value="OMPR_PHOB"/>
    <property type="match status" value="1"/>
</dbReference>